<accession>A0ABV8A1S9</accession>
<keyword evidence="2" id="KW-1185">Reference proteome</keyword>
<reference evidence="2" key="1">
    <citation type="journal article" date="2019" name="Int. J. Syst. Evol. Microbiol.">
        <title>The Global Catalogue of Microorganisms (GCM) 10K type strain sequencing project: providing services to taxonomists for standard genome sequencing and annotation.</title>
        <authorList>
            <consortium name="The Broad Institute Genomics Platform"/>
            <consortium name="The Broad Institute Genome Sequencing Center for Infectious Disease"/>
            <person name="Wu L."/>
            <person name="Ma J."/>
        </authorList>
    </citation>
    <scope>NUCLEOTIDE SEQUENCE [LARGE SCALE GENOMIC DNA]</scope>
    <source>
        <strain evidence="2">CCTCC AB 2013263</strain>
    </source>
</reference>
<name>A0ABV8A1S9_9DEIO</name>
<comment type="caution">
    <text evidence="1">The sequence shown here is derived from an EMBL/GenBank/DDBJ whole genome shotgun (WGS) entry which is preliminary data.</text>
</comment>
<protein>
    <submittedName>
        <fullName evidence="1">Uncharacterized protein</fullName>
    </submittedName>
</protein>
<organism evidence="1 2">
    <name type="scientific">Deinococcus antarcticus</name>
    <dbReference type="NCBI Taxonomy" id="1298767"/>
    <lineage>
        <taxon>Bacteria</taxon>
        <taxon>Thermotogati</taxon>
        <taxon>Deinococcota</taxon>
        <taxon>Deinococci</taxon>
        <taxon>Deinococcales</taxon>
        <taxon>Deinococcaceae</taxon>
        <taxon>Deinococcus</taxon>
    </lineage>
</organism>
<dbReference type="RefSeq" id="WP_380075565.1">
    <property type="nucleotide sequence ID" value="NZ_JBHRZF010000011.1"/>
</dbReference>
<proteinExistence type="predicted"/>
<sequence>MTQPAPRLTVADPRPALRVLYQALATTLNRPDMKPRPLLAKEIIPGASEFAVTNLAAPPSSPNRGGSLIRRTYLGWVALHFDLATNPGDGTDEDALITAVLERTGPLLQAHPTPGVRFAGAGDPEADLFINTLPVEQQSGTAVLTLTVNFSLTLDLQVQIQ</sequence>
<evidence type="ECO:0000313" key="1">
    <source>
        <dbReference type="EMBL" id="MFC3859399.1"/>
    </source>
</evidence>
<dbReference type="EMBL" id="JBHRZF010000011">
    <property type="protein sequence ID" value="MFC3859399.1"/>
    <property type="molecule type" value="Genomic_DNA"/>
</dbReference>
<dbReference type="Proteomes" id="UP001595748">
    <property type="component" value="Unassembled WGS sequence"/>
</dbReference>
<evidence type="ECO:0000313" key="2">
    <source>
        <dbReference type="Proteomes" id="UP001595748"/>
    </source>
</evidence>
<gene>
    <name evidence="1" type="ORF">ACFOPQ_01240</name>
</gene>